<name>A0A853ENI8_9ACTO</name>
<comment type="subunit">
    <text evidence="2 11">Heterotrimer of A, B and C subunits.</text>
</comment>
<evidence type="ECO:0000313" key="14">
    <source>
        <dbReference type="Proteomes" id="UP000572528"/>
    </source>
</evidence>
<dbReference type="Pfam" id="PF02934">
    <property type="entry name" value="GatB_N"/>
    <property type="match status" value="1"/>
</dbReference>
<evidence type="ECO:0000256" key="10">
    <source>
        <dbReference type="ARBA" id="ARBA00047913"/>
    </source>
</evidence>
<dbReference type="NCBIfam" id="NF004012">
    <property type="entry name" value="PRK05477.1-2"/>
    <property type="match status" value="1"/>
</dbReference>
<evidence type="ECO:0000256" key="7">
    <source>
        <dbReference type="ARBA" id="ARBA00022917"/>
    </source>
</evidence>
<feature type="domain" description="Asn/Gln amidotransferase" evidence="12">
    <location>
        <begin position="349"/>
        <end position="496"/>
    </location>
</feature>
<dbReference type="GO" id="GO:0006412">
    <property type="term" value="P:translation"/>
    <property type="evidence" value="ECO:0007669"/>
    <property type="project" value="UniProtKB-UniRule"/>
</dbReference>
<evidence type="ECO:0000256" key="2">
    <source>
        <dbReference type="ARBA" id="ARBA00011123"/>
    </source>
</evidence>
<dbReference type="InterPro" id="IPR004413">
    <property type="entry name" value="GatB"/>
</dbReference>
<dbReference type="PROSITE" id="PS01234">
    <property type="entry name" value="GATB"/>
    <property type="match status" value="1"/>
</dbReference>
<dbReference type="InterPro" id="IPR014746">
    <property type="entry name" value="Gln_synth/guanido_kin_cat_dom"/>
</dbReference>
<dbReference type="RefSeq" id="WP_179901132.1">
    <property type="nucleotide sequence ID" value="NZ_JACBXV010000159.1"/>
</dbReference>
<gene>
    <name evidence="11 13" type="primary">gatB</name>
    <name evidence="13" type="ORF">HZZ05_10185</name>
</gene>
<dbReference type="Pfam" id="PF02637">
    <property type="entry name" value="GatB_Yqey"/>
    <property type="match status" value="1"/>
</dbReference>
<comment type="catalytic activity">
    <reaction evidence="9 11">
        <text>L-aspartyl-tRNA(Asn) + L-glutamine + ATP + H2O = L-asparaginyl-tRNA(Asn) + L-glutamate + ADP + phosphate + 2 H(+)</text>
        <dbReference type="Rhea" id="RHEA:14513"/>
        <dbReference type="Rhea" id="RHEA-COMP:9674"/>
        <dbReference type="Rhea" id="RHEA-COMP:9677"/>
        <dbReference type="ChEBI" id="CHEBI:15377"/>
        <dbReference type="ChEBI" id="CHEBI:15378"/>
        <dbReference type="ChEBI" id="CHEBI:29985"/>
        <dbReference type="ChEBI" id="CHEBI:30616"/>
        <dbReference type="ChEBI" id="CHEBI:43474"/>
        <dbReference type="ChEBI" id="CHEBI:58359"/>
        <dbReference type="ChEBI" id="CHEBI:78515"/>
        <dbReference type="ChEBI" id="CHEBI:78516"/>
        <dbReference type="ChEBI" id="CHEBI:456216"/>
    </reaction>
</comment>
<protein>
    <recommendedName>
        <fullName evidence="3 11">Aspartyl/glutamyl-tRNA(Asn/Gln) amidotransferase subunit B</fullName>
        <shortName evidence="11">Asp/Glu-ADT subunit B</shortName>
        <ecNumber evidence="11">6.3.5.-</ecNumber>
    </recommendedName>
</protein>
<dbReference type="GO" id="GO:0005524">
    <property type="term" value="F:ATP binding"/>
    <property type="evidence" value="ECO:0007669"/>
    <property type="project" value="UniProtKB-KW"/>
</dbReference>
<keyword evidence="5 11" id="KW-0547">Nucleotide-binding</keyword>
<evidence type="ECO:0000256" key="11">
    <source>
        <dbReference type="HAMAP-Rule" id="MF_00121"/>
    </source>
</evidence>
<dbReference type="GO" id="GO:0016740">
    <property type="term" value="F:transferase activity"/>
    <property type="evidence" value="ECO:0007669"/>
    <property type="project" value="UniProtKB-KW"/>
</dbReference>
<organism evidence="13 14">
    <name type="scientific">Actinomyces bowdenii</name>
    <dbReference type="NCBI Taxonomy" id="131109"/>
    <lineage>
        <taxon>Bacteria</taxon>
        <taxon>Bacillati</taxon>
        <taxon>Actinomycetota</taxon>
        <taxon>Actinomycetes</taxon>
        <taxon>Actinomycetales</taxon>
        <taxon>Actinomycetaceae</taxon>
        <taxon>Actinomyces</taxon>
    </lineage>
</organism>
<comment type="function">
    <text evidence="8 11">Allows the formation of correctly charged Asn-tRNA(Asn) or Gln-tRNA(Gln) through the transamidation of misacylated Asp-tRNA(Asn) or Glu-tRNA(Gln) in organisms which lack either or both of asparaginyl-tRNA or glutaminyl-tRNA synthetases. The reaction takes place in the presence of glutamine and ATP through an activated phospho-Asp-tRNA(Asn) or phospho-Glu-tRNA(Gln).</text>
</comment>
<dbReference type="SMART" id="SM00845">
    <property type="entry name" value="GatB_Yqey"/>
    <property type="match status" value="1"/>
</dbReference>
<dbReference type="InterPro" id="IPR006075">
    <property type="entry name" value="Asn/Gln-tRNA_Trfase_suB/E_cat"/>
</dbReference>
<dbReference type="GO" id="GO:0050567">
    <property type="term" value="F:glutaminyl-tRNA synthase (glutamine-hydrolyzing) activity"/>
    <property type="evidence" value="ECO:0007669"/>
    <property type="project" value="UniProtKB-UniRule"/>
</dbReference>
<keyword evidence="4 11" id="KW-0436">Ligase</keyword>
<dbReference type="Gene3D" id="1.10.10.410">
    <property type="match status" value="1"/>
</dbReference>
<evidence type="ECO:0000256" key="5">
    <source>
        <dbReference type="ARBA" id="ARBA00022741"/>
    </source>
</evidence>
<dbReference type="NCBIfam" id="TIGR00133">
    <property type="entry name" value="gatB"/>
    <property type="match status" value="1"/>
</dbReference>
<proteinExistence type="inferred from homology"/>
<dbReference type="InterPro" id="IPR017959">
    <property type="entry name" value="Asn/Gln-tRNA_amidoTrfase_suB/E"/>
</dbReference>
<evidence type="ECO:0000259" key="12">
    <source>
        <dbReference type="SMART" id="SM00845"/>
    </source>
</evidence>
<dbReference type="EMBL" id="JACBXV010000159">
    <property type="protein sequence ID" value="NYS69872.1"/>
    <property type="molecule type" value="Genomic_DNA"/>
</dbReference>
<evidence type="ECO:0000256" key="6">
    <source>
        <dbReference type="ARBA" id="ARBA00022840"/>
    </source>
</evidence>
<comment type="similarity">
    <text evidence="1 11">Belongs to the GatB/GatE family. GatB subfamily.</text>
</comment>
<evidence type="ECO:0000256" key="3">
    <source>
        <dbReference type="ARBA" id="ARBA00016923"/>
    </source>
</evidence>
<keyword evidence="6 11" id="KW-0067">ATP-binding</keyword>
<dbReference type="Proteomes" id="UP000572528">
    <property type="component" value="Unassembled WGS sequence"/>
</dbReference>
<dbReference type="InterPro" id="IPR003789">
    <property type="entry name" value="Asn/Gln_tRNA_amidoTrase-B-like"/>
</dbReference>
<evidence type="ECO:0000256" key="8">
    <source>
        <dbReference type="ARBA" id="ARBA00024799"/>
    </source>
</evidence>
<evidence type="ECO:0000256" key="1">
    <source>
        <dbReference type="ARBA" id="ARBA00005306"/>
    </source>
</evidence>
<keyword evidence="13" id="KW-0808">Transferase</keyword>
<keyword evidence="7 11" id="KW-0648">Protein biosynthesis</keyword>
<dbReference type="PANTHER" id="PTHR11659:SF0">
    <property type="entry name" value="GLUTAMYL-TRNA(GLN) AMIDOTRANSFERASE SUBUNIT B, MITOCHONDRIAL"/>
    <property type="match status" value="1"/>
</dbReference>
<dbReference type="PANTHER" id="PTHR11659">
    <property type="entry name" value="GLUTAMYL-TRNA GLN AMIDOTRANSFERASE SUBUNIT B MITOCHONDRIAL AND PROKARYOTIC PET112-RELATED"/>
    <property type="match status" value="1"/>
</dbReference>
<comment type="catalytic activity">
    <reaction evidence="10 11">
        <text>L-glutamyl-tRNA(Gln) + L-glutamine + ATP + H2O = L-glutaminyl-tRNA(Gln) + L-glutamate + ADP + phosphate + H(+)</text>
        <dbReference type="Rhea" id="RHEA:17521"/>
        <dbReference type="Rhea" id="RHEA-COMP:9681"/>
        <dbReference type="Rhea" id="RHEA-COMP:9684"/>
        <dbReference type="ChEBI" id="CHEBI:15377"/>
        <dbReference type="ChEBI" id="CHEBI:15378"/>
        <dbReference type="ChEBI" id="CHEBI:29985"/>
        <dbReference type="ChEBI" id="CHEBI:30616"/>
        <dbReference type="ChEBI" id="CHEBI:43474"/>
        <dbReference type="ChEBI" id="CHEBI:58359"/>
        <dbReference type="ChEBI" id="CHEBI:78520"/>
        <dbReference type="ChEBI" id="CHEBI:78521"/>
        <dbReference type="ChEBI" id="CHEBI:456216"/>
    </reaction>
</comment>
<dbReference type="AlphaFoldDB" id="A0A853ENI8"/>
<accession>A0A853ENI8</accession>
<evidence type="ECO:0000256" key="9">
    <source>
        <dbReference type="ARBA" id="ARBA00047380"/>
    </source>
</evidence>
<dbReference type="GO" id="GO:0070681">
    <property type="term" value="P:glutaminyl-tRNAGln biosynthesis via transamidation"/>
    <property type="evidence" value="ECO:0007669"/>
    <property type="project" value="TreeGrafter"/>
</dbReference>
<dbReference type="FunFam" id="1.10.10.410:FF:000002">
    <property type="entry name" value="Aspartyl/glutamyl-tRNA(Asn/Gln) amidotransferase subunit B"/>
    <property type="match status" value="1"/>
</dbReference>
<dbReference type="NCBIfam" id="NF004013">
    <property type="entry name" value="PRK05477.1-3"/>
    <property type="match status" value="1"/>
</dbReference>
<dbReference type="InterPro" id="IPR018027">
    <property type="entry name" value="Asn/Gln_amidotransferase"/>
</dbReference>
<reference evidence="13 14" key="1">
    <citation type="submission" date="2020-07" db="EMBL/GenBank/DDBJ databases">
        <title>MOT database genomes.</title>
        <authorList>
            <person name="Joseph S."/>
            <person name="Aduse-Opoku J."/>
            <person name="Hashim A."/>
            <person name="Wade W."/>
            <person name="Curtis M."/>
        </authorList>
    </citation>
    <scope>NUCLEOTIDE SEQUENCE [LARGE SCALE GENOMIC DNA]</scope>
    <source>
        <strain evidence="13 14">WMus004</strain>
    </source>
</reference>
<dbReference type="SUPFAM" id="SSF89095">
    <property type="entry name" value="GatB/YqeY motif"/>
    <property type="match status" value="1"/>
</dbReference>
<dbReference type="InterPro" id="IPR017958">
    <property type="entry name" value="Gln-tRNA_amidoTrfase_suB_CS"/>
</dbReference>
<comment type="caution">
    <text evidence="13">The sequence shown here is derived from an EMBL/GenBank/DDBJ whole genome shotgun (WGS) entry which is preliminary data.</text>
</comment>
<sequence length="498" mass="53712">MSEKLMDFEEAVRRYDPVLGLEVHVELGTATKMFDAAPNVFGARPNTMVTPTSVGLPGALPQVNAQGVEYAIRIGLALGCRIASSCRFARKNYFYPDLSKDFQTSQSDEPIAYDGALEIELEDGSPFTIPIERAHMEEDAGKNTHVGGHDGRIEGAQYSLVDYNRAGVPLVEIVTRPIEGAGARAPQVAAAYVRTLRDIFRALGVSEARMERGNVRADVNVSLRESPDAPLGTRTETKNVNTFRGIEQVVRYEISRQAAILADGGQVLQETRHGQADGTTRPGRVKSDADDYRYFPEPDLVPVAPSRQWVEQIRESLPEMPAAKRRRLAAQWSLSDTEMRDVVNAGALELIEATVQAGTTGQAARKWWMGELARAAKDQEIALEDLPVAPAQIAGLQALVDGGRLTDSLARQVLEGVLAGEGDPEEVATARGLEVVSDDGALLAAVDEALAANPDVADKIRGGKVQAAGAIVGAVMKATRGQADARRVRELVMERVQG</sequence>
<evidence type="ECO:0000313" key="13">
    <source>
        <dbReference type="EMBL" id="NYS69872.1"/>
    </source>
</evidence>
<evidence type="ECO:0000256" key="4">
    <source>
        <dbReference type="ARBA" id="ARBA00022598"/>
    </source>
</evidence>
<dbReference type="NCBIfam" id="NF004014">
    <property type="entry name" value="PRK05477.1-4"/>
    <property type="match status" value="1"/>
</dbReference>
<dbReference type="SUPFAM" id="SSF55931">
    <property type="entry name" value="Glutamine synthetase/guanido kinase"/>
    <property type="match status" value="1"/>
</dbReference>
<dbReference type="EC" id="6.3.5.-" evidence="11"/>
<dbReference type="InterPro" id="IPR023168">
    <property type="entry name" value="GatB_Yqey_C_2"/>
</dbReference>
<dbReference type="HAMAP" id="MF_00121">
    <property type="entry name" value="GatB"/>
    <property type="match status" value="1"/>
</dbReference>